<feature type="domain" description="Solute-binding protein family 3/N-terminal" evidence="6">
    <location>
        <begin position="107"/>
        <end position="348"/>
    </location>
</feature>
<evidence type="ECO:0000256" key="5">
    <source>
        <dbReference type="SAM" id="Phobius"/>
    </source>
</evidence>
<feature type="compositionally biased region" description="Basic residues" evidence="4">
    <location>
        <begin position="1"/>
        <end position="20"/>
    </location>
</feature>
<feature type="region of interest" description="Disordered" evidence="4">
    <location>
        <begin position="1"/>
        <end position="61"/>
    </location>
</feature>
<evidence type="ECO:0000259" key="6">
    <source>
        <dbReference type="SMART" id="SM00062"/>
    </source>
</evidence>
<dbReference type="InterPro" id="IPR051455">
    <property type="entry name" value="Bact_solute-bind_prot3"/>
</dbReference>
<accession>A0A9N8F3I2</accession>
<dbReference type="SMART" id="SM00062">
    <property type="entry name" value="PBPb"/>
    <property type="match status" value="2"/>
</dbReference>
<comment type="caution">
    <text evidence="7">The sequence shown here is derived from an EMBL/GenBank/DDBJ whole genome shotgun (WGS) entry which is preliminary data.</text>
</comment>
<evidence type="ECO:0000313" key="8">
    <source>
        <dbReference type="Proteomes" id="UP001153069"/>
    </source>
</evidence>
<keyword evidence="8" id="KW-1185">Reference proteome</keyword>
<proteinExistence type="inferred from homology"/>
<dbReference type="Proteomes" id="UP001153069">
    <property type="component" value="Unassembled WGS sequence"/>
</dbReference>
<feature type="region of interest" description="Disordered" evidence="4">
    <location>
        <begin position="91"/>
        <end position="117"/>
    </location>
</feature>
<gene>
    <name evidence="7" type="ORF">SEMRO_3122_G344230.1</name>
</gene>
<dbReference type="GO" id="GO:0006865">
    <property type="term" value="P:amino acid transport"/>
    <property type="evidence" value="ECO:0007669"/>
    <property type="project" value="TreeGrafter"/>
</dbReference>
<organism evidence="7 8">
    <name type="scientific">Seminavis robusta</name>
    <dbReference type="NCBI Taxonomy" id="568900"/>
    <lineage>
        <taxon>Eukaryota</taxon>
        <taxon>Sar</taxon>
        <taxon>Stramenopiles</taxon>
        <taxon>Ochrophyta</taxon>
        <taxon>Bacillariophyta</taxon>
        <taxon>Bacillariophyceae</taxon>
        <taxon>Bacillariophycidae</taxon>
        <taxon>Naviculales</taxon>
        <taxon>Naviculaceae</taxon>
        <taxon>Seminavis</taxon>
    </lineage>
</organism>
<evidence type="ECO:0000256" key="1">
    <source>
        <dbReference type="ARBA" id="ARBA00010333"/>
    </source>
</evidence>
<evidence type="ECO:0000256" key="3">
    <source>
        <dbReference type="ARBA" id="ARBA00022729"/>
    </source>
</evidence>
<feature type="domain" description="Solute-binding protein family 3/N-terminal" evidence="6">
    <location>
        <begin position="425"/>
        <end position="662"/>
    </location>
</feature>
<keyword evidence="5" id="KW-0812">Transmembrane</keyword>
<keyword evidence="5" id="KW-0472">Membrane</keyword>
<dbReference type="InterPro" id="IPR001638">
    <property type="entry name" value="Solute-binding_3/MltF_N"/>
</dbReference>
<comment type="similarity">
    <text evidence="1">Belongs to the bacterial solute-binding protein 3 family.</text>
</comment>
<dbReference type="SUPFAM" id="SSF53850">
    <property type="entry name" value="Periplasmic binding protein-like II"/>
    <property type="match status" value="2"/>
</dbReference>
<evidence type="ECO:0000313" key="7">
    <source>
        <dbReference type="EMBL" id="CAB9530944.1"/>
    </source>
</evidence>
<reference evidence="7" key="1">
    <citation type="submission" date="2020-06" db="EMBL/GenBank/DDBJ databases">
        <authorList>
            <consortium name="Plant Systems Biology data submission"/>
        </authorList>
    </citation>
    <scope>NUCLEOTIDE SEQUENCE</scope>
    <source>
        <strain evidence="7">D6</strain>
    </source>
</reference>
<keyword evidence="2" id="KW-0813">Transport</keyword>
<dbReference type="PANTHER" id="PTHR30085:SF6">
    <property type="entry name" value="ABC TRANSPORTER GLUTAMINE-BINDING PROTEIN GLNH"/>
    <property type="match status" value="1"/>
</dbReference>
<name>A0A9N8F3I2_9STRA</name>
<dbReference type="EMBL" id="CAICTM010003120">
    <property type="protein sequence ID" value="CAB9530944.1"/>
    <property type="molecule type" value="Genomic_DNA"/>
</dbReference>
<dbReference type="Gene3D" id="3.40.190.10">
    <property type="entry name" value="Periplasmic binding protein-like II"/>
    <property type="match status" value="4"/>
</dbReference>
<feature type="compositionally biased region" description="Polar residues" evidence="4">
    <location>
        <begin position="103"/>
        <end position="112"/>
    </location>
</feature>
<evidence type="ECO:0000256" key="4">
    <source>
        <dbReference type="SAM" id="MobiDB-lite"/>
    </source>
</evidence>
<evidence type="ECO:0000256" key="2">
    <source>
        <dbReference type="ARBA" id="ARBA00022448"/>
    </source>
</evidence>
<feature type="transmembrane region" description="Helical" evidence="5">
    <location>
        <begin position="68"/>
        <end position="89"/>
    </location>
</feature>
<dbReference type="PANTHER" id="PTHR30085">
    <property type="entry name" value="AMINO ACID ABC TRANSPORTER PERMEASE"/>
    <property type="match status" value="1"/>
</dbReference>
<dbReference type="AlphaFoldDB" id="A0A9N8F3I2"/>
<keyword evidence="3" id="KW-0732">Signal</keyword>
<protein>
    <submittedName>
        <fullName evidence="7">Amino-acid ABC transporter-binding protein YhdW</fullName>
    </submittedName>
</protein>
<dbReference type="OrthoDB" id="47924at2759"/>
<keyword evidence="5" id="KW-1133">Transmembrane helix</keyword>
<feature type="compositionally biased region" description="Low complexity" evidence="4">
    <location>
        <begin position="91"/>
        <end position="102"/>
    </location>
</feature>
<sequence>MPHPSHKTLKRSKEKQRSRIMMKPTEDPTTEDCDPTMTDPESLEDSKQEPSAAPSQTRRQTRRNLRTLGLVILGYVSVAALVVGSVAIANSNDNDASSTSANKGKSTSSAASNVGPDGFGEVSEGGVYSGFDADLCRAVTAAVFLTDAEDPPKNVDDFVHFEFIGSSHTGHWLEPLAEKKYDMLAAITTHTAERDIHHEESGAGFSFSVPYFYDGLRFGGVEEYVNCADNLDTSNRNCAGLKICAHRGTTILDFLLKSFPENNVVELSGGAKVLTDGLENGDCNVIAGDVVVASHLDTSKYHMGSSQHTREPLAIVTRDDDARFLALFTADEQGITSKMAHDRFVDIPHFGIAFEGMLAAAVTAVGNYDEMYQRNLGSIIPRGGLNVINAGTSGLIFSTPFGSLDVMGPGPVPGGTLDKIKKRGHLNCGITRRAGFGVFNTEKLKWEGFDVDYCKALSAAISDGACTPRGVSCPHPPPRGVPSHGKVDVLSRITTYSFERDVQEPTSMTGFSFSQPVFYDGLSFGGLQGFAECADALDTTTGICVDLKICVNDGTTTVSRTRELFPEDNIVVKPTGEEALAGLVSGECNAVAGGSHDLARASVESVGYTGDYAIGVNRFSKDPLALVTNQDDPEWTDFVYWVVTSTFFAEEQGITKDLAGSKMPTTNLFGPLFTFSQECLSMQCKQWATMVKSIQETLNCWYQGAV</sequence>